<organism evidence="2 3">
    <name type="scientific">Toxocara canis</name>
    <name type="common">Canine roundworm</name>
    <dbReference type="NCBI Taxonomy" id="6265"/>
    <lineage>
        <taxon>Eukaryota</taxon>
        <taxon>Metazoa</taxon>
        <taxon>Ecdysozoa</taxon>
        <taxon>Nematoda</taxon>
        <taxon>Chromadorea</taxon>
        <taxon>Rhabditida</taxon>
        <taxon>Spirurina</taxon>
        <taxon>Ascaridomorpha</taxon>
        <taxon>Ascaridoidea</taxon>
        <taxon>Toxocaridae</taxon>
        <taxon>Toxocara</taxon>
    </lineage>
</organism>
<comment type="caution">
    <text evidence="2">The sequence shown here is derived from an EMBL/GenBank/DDBJ whole genome shotgun (WGS) entry which is preliminary data.</text>
</comment>
<proteinExistence type="predicted"/>
<reference evidence="2 3" key="1">
    <citation type="submission" date="2014-11" db="EMBL/GenBank/DDBJ databases">
        <title>Genetic blueprint of the zoonotic pathogen Toxocara canis.</title>
        <authorList>
            <person name="Zhu X.-Q."/>
            <person name="Korhonen P.K."/>
            <person name="Cai H."/>
            <person name="Young N.D."/>
            <person name="Nejsum P."/>
            <person name="von Samson-Himmelstjerna G."/>
            <person name="Boag P.R."/>
            <person name="Tan P."/>
            <person name="Li Q."/>
            <person name="Min J."/>
            <person name="Yang Y."/>
            <person name="Wang X."/>
            <person name="Fang X."/>
            <person name="Hall R.S."/>
            <person name="Hofmann A."/>
            <person name="Sternberg P.W."/>
            <person name="Jex A.R."/>
            <person name="Gasser R.B."/>
        </authorList>
    </citation>
    <scope>NUCLEOTIDE SEQUENCE [LARGE SCALE GENOMIC DNA]</scope>
    <source>
        <strain evidence="2">PN_DK_2014</strain>
    </source>
</reference>
<dbReference type="EMBL" id="JPKZ01022855">
    <property type="protein sequence ID" value="KHN70616.1"/>
    <property type="molecule type" value="Genomic_DNA"/>
</dbReference>
<feature type="non-terminal residue" evidence="2">
    <location>
        <position position="1"/>
    </location>
</feature>
<dbReference type="PANTHER" id="PTHR37437">
    <property type="entry name" value="LIPOCALIN-RELATED PROTEIN-RELATED"/>
    <property type="match status" value="1"/>
</dbReference>
<sequence>FSTPFRGDSQEDPAKRDFVVTSMAHFACFLLLVVPFPNTVNARGDSLLGLFGLNTGNAGTVNRIPLDDITSQSFGLLSYVQSVQQNPDNDLQKKLLKPLPRITLLDGLPAVPGLMGSLPGVGGCLPSQIPLVNRRSLNFFQNFLRFIPGAQDYLISLVETPNTDAKTLLGKYHWVPFIFKKFVLCVKVLFDFKVKNLLEKGNTSLFSTADSFHEENAQGPAKVGFGYGILHNRKAYIYFQEDPCPYQIVMIGPVNAVVDQYEYIVLSNWAKYPIIAMARDVGEFNAKYREEIIGRFKKEGYIHDLSELTYLSVVTCSVAIRPLARLFIDMKELSGRGVLCKAIREASLLIEMKLRQQLLSGPKKGLTTAMPNATFLWAIFGPELHATKARCPFASVDCTDLLKESSAGC</sequence>
<dbReference type="Proteomes" id="UP000031036">
    <property type="component" value="Unassembled WGS sequence"/>
</dbReference>
<protein>
    <recommendedName>
        <fullName evidence="1">Lipocalin domain-containing protein</fullName>
    </recommendedName>
</protein>
<dbReference type="Pfam" id="PF24976">
    <property type="entry name" value="Lipocalin_10"/>
    <property type="match status" value="1"/>
</dbReference>
<dbReference type="OrthoDB" id="5845413at2759"/>
<dbReference type="InterPro" id="IPR056868">
    <property type="entry name" value="Lipocalin_dom_nem"/>
</dbReference>
<feature type="domain" description="Lipocalin" evidence="1">
    <location>
        <begin position="148"/>
        <end position="310"/>
    </location>
</feature>
<name>A0A0B2UHQ4_TOXCA</name>
<accession>A0A0B2UHQ4</accession>
<evidence type="ECO:0000313" key="2">
    <source>
        <dbReference type="EMBL" id="KHN70616.1"/>
    </source>
</evidence>
<dbReference type="AlphaFoldDB" id="A0A0B2UHQ4"/>
<dbReference type="STRING" id="6265.A0A0B2UHQ4"/>
<evidence type="ECO:0000259" key="1">
    <source>
        <dbReference type="Pfam" id="PF24976"/>
    </source>
</evidence>
<gene>
    <name evidence="2" type="ORF">Tcan_14362</name>
</gene>
<dbReference type="PANTHER" id="PTHR37437:SF5">
    <property type="entry name" value="LIPOCALIN-RELATED PROTEIN"/>
    <property type="match status" value="1"/>
</dbReference>
<evidence type="ECO:0000313" key="3">
    <source>
        <dbReference type="Proteomes" id="UP000031036"/>
    </source>
</evidence>
<keyword evidence="3" id="KW-1185">Reference proteome</keyword>